<evidence type="ECO:0000313" key="7">
    <source>
        <dbReference type="Proteomes" id="UP000256779"/>
    </source>
</evidence>
<dbReference type="Proteomes" id="UP000256779">
    <property type="component" value="Unassembled WGS sequence"/>
</dbReference>
<dbReference type="GO" id="GO:0016020">
    <property type="term" value="C:membrane"/>
    <property type="evidence" value="ECO:0007669"/>
    <property type="project" value="UniProtKB-SubCell"/>
</dbReference>
<keyword evidence="7" id="KW-1185">Reference proteome</keyword>
<feature type="transmembrane region" description="Helical" evidence="5">
    <location>
        <begin position="75"/>
        <end position="95"/>
    </location>
</feature>
<evidence type="ECO:0000256" key="5">
    <source>
        <dbReference type="SAM" id="Phobius"/>
    </source>
</evidence>
<dbReference type="AlphaFoldDB" id="A0A3D9KVV0"/>
<sequence length="125" mass="13382">MKIVNWILQGILAFAFFGAGALKLATPYAELATDPNMAWVSDFSATQIKIIAVLEMLGAIGVFAPLFLPRRFAVLMPLAATGLACVMVGAVFVHISNGEPYAINMVLLGLAVYITWIRRGALGIN</sequence>
<proteinExistence type="predicted"/>
<dbReference type="Pfam" id="PF13564">
    <property type="entry name" value="DoxX_2"/>
    <property type="match status" value="1"/>
</dbReference>
<comment type="caution">
    <text evidence="6">The sequence shown here is derived from an EMBL/GenBank/DDBJ whole genome shotgun (WGS) entry which is preliminary data.</text>
</comment>
<dbReference type="EMBL" id="QREG01000036">
    <property type="protein sequence ID" value="RED91768.1"/>
    <property type="molecule type" value="Genomic_DNA"/>
</dbReference>
<comment type="subcellular location">
    <subcellularLocation>
        <location evidence="1">Membrane</location>
        <topology evidence="1">Multi-pass membrane protein</topology>
    </subcellularLocation>
</comment>
<keyword evidence="2 5" id="KW-0812">Transmembrane</keyword>
<organism evidence="6 7">
    <name type="scientific">Marinoscillum furvescens DSM 4134</name>
    <dbReference type="NCBI Taxonomy" id="1122208"/>
    <lineage>
        <taxon>Bacteria</taxon>
        <taxon>Pseudomonadati</taxon>
        <taxon>Bacteroidota</taxon>
        <taxon>Cytophagia</taxon>
        <taxon>Cytophagales</taxon>
        <taxon>Reichenbachiellaceae</taxon>
        <taxon>Marinoscillum</taxon>
    </lineage>
</organism>
<evidence type="ECO:0000256" key="2">
    <source>
        <dbReference type="ARBA" id="ARBA00022692"/>
    </source>
</evidence>
<keyword evidence="4 5" id="KW-0472">Membrane</keyword>
<accession>A0A3D9KVV0</accession>
<gene>
    <name evidence="6" type="ORF">C7460_1363</name>
</gene>
<name>A0A3D9KVV0_MARFU</name>
<feature type="transmembrane region" description="Helical" evidence="5">
    <location>
        <begin position="47"/>
        <end position="68"/>
    </location>
</feature>
<keyword evidence="3 5" id="KW-1133">Transmembrane helix</keyword>
<reference evidence="6 7" key="1">
    <citation type="submission" date="2018-07" db="EMBL/GenBank/DDBJ databases">
        <title>Genomic Encyclopedia of Type Strains, Phase IV (KMG-IV): sequencing the most valuable type-strain genomes for metagenomic binning, comparative biology and taxonomic classification.</title>
        <authorList>
            <person name="Goeker M."/>
        </authorList>
    </citation>
    <scope>NUCLEOTIDE SEQUENCE [LARGE SCALE GENOMIC DNA]</scope>
    <source>
        <strain evidence="6 7">DSM 4134</strain>
    </source>
</reference>
<evidence type="ECO:0000256" key="3">
    <source>
        <dbReference type="ARBA" id="ARBA00022989"/>
    </source>
</evidence>
<protein>
    <submittedName>
        <fullName evidence="6">DoxX-like protein</fullName>
    </submittedName>
</protein>
<evidence type="ECO:0000256" key="4">
    <source>
        <dbReference type="ARBA" id="ARBA00023136"/>
    </source>
</evidence>
<evidence type="ECO:0000313" key="6">
    <source>
        <dbReference type="EMBL" id="RED91768.1"/>
    </source>
</evidence>
<dbReference type="OrthoDB" id="7960583at2"/>
<dbReference type="RefSeq" id="WP_115870425.1">
    <property type="nucleotide sequence ID" value="NZ_QREG01000036.1"/>
</dbReference>
<feature type="transmembrane region" description="Helical" evidence="5">
    <location>
        <begin position="101"/>
        <end position="117"/>
    </location>
</feature>
<evidence type="ECO:0000256" key="1">
    <source>
        <dbReference type="ARBA" id="ARBA00004141"/>
    </source>
</evidence>
<dbReference type="InterPro" id="IPR032808">
    <property type="entry name" value="DoxX"/>
</dbReference>